<proteinExistence type="predicted"/>
<dbReference type="AlphaFoldDB" id="A0A5C6BXA0"/>
<dbReference type="EMBL" id="SJPU01000002">
    <property type="protein sequence ID" value="TWU16277.1"/>
    <property type="molecule type" value="Genomic_DNA"/>
</dbReference>
<comment type="caution">
    <text evidence="4">The sequence shown here is derived from an EMBL/GenBank/DDBJ whole genome shotgun (WGS) entry which is preliminary data.</text>
</comment>
<feature type="signal peptide" evidence="3">
    <location>
        <begin position="1"/>
        <end position="20"/>
    </location>
</feature>
<dbReference type="Pfam" id="PF13365">
    <property type="entry name" value="Trypsin_2"/>
    <property type="match status" value="1"/>
</dbReference>
<dbReference type="SUPFAM" id="SSF50494">
    <property type="entry name" value="Trypsin-like serine proteases"/>
    <property type="match status" value="1"/>
</dbReference>
<dbReference type="InterPro" id="IPR043504">
    <property type="entry name" value="Peptidase_S1_PA_chymotrypsin"/>
</dbReference>
<reference evidence="4 5" key="1">
    <citation type="journal article" date="2020" name="Antonie Van Leeuwenhoek">
        <title>Rhodopirellula heiligendammensis sp. nov., Rhodopirellula pilleata sp. nov., and Rhodopirellula solitaria sp. nov. isolated from natural or artificial marine surfaces in Northern Germany and California, USA, and emended description of the genus Rhodopirellula.</title>
        <authorList>
            <person name="Kallscheuer N."/>
            <person name="Wiegand S."/>
            <person name="Jogler M."/>
            <person name="Boedeker C."/>
            <person name="Peeters S.H."/>
            <person name="Rast P."/>
            <person name="Heuer A."/>
            <person name="Jetten M.S.M."/>
            <person name="Rohde M."/>
            <person name="Jogler C."/>
        </authorList>
    </citation>
    <scope>NUCLEOTIDE SEQUENCE [LARGE SCALE GENOMIC DNA]</scope>
    <source>
        <strain evidence="4 5">Poly21</strain>
    </source>
</reference>
<keyword evidence="1 3" id="KW-0732">Signal</keyword>
<dbReference type="GO" id="GO:0008237">
    <property type="term" value="F:metallopeptidase activity"/>
    <property type="evidence" value="ECO:0007669"/>
    <property type="project" value="InterPro"/>
</dbReference>
<dbReference type="PANTHER" id="PTHR15462">
    <property type="entry name" value="SERINE PROTEASE"/>
    <property type="match status" value="1"/>
</dbReference>
<dbReference type="InterPro" id="IPR009003">
    <property type="entry name" value="Peptidase_S1_PA"/>
</dbReference>
<feature type="chain" id="PRO_5022674877" evidence="3">
    <location>
        <begin position="21"/>
        <end position="698"/>
    </location>
</feature>
<dbReference type="InterPro" id="IPR050966">
    <property type="entry name" value="Glutamyl_endopeptidase"/>
</dbReference>
<gene>
    <name evidence="4" type="ORF">Poly21_34820</name>
</gene>
<evidence type="ECO:0000313" key="5">
    <source>
        <dbReference type="Proteomes" id="UP000319908"/>
    </source>
</evidence>
<name>A0A5C6BXA0_9BACT</name>
<dbReference type="RefSeq" id="WP_146407964.1">
    <property type="nucleotide sequence ID" value="NZ_SJPU01000002.1"/>
</dbReference>
<dbReference type="Gene3D" id="3.40.390.10">
    <property type="entry name" value="Collagenase (Catalytic Domain)"/>
    <property type="match status" value="1"/>
</dbReference>
<accession>A0A5C6BXA0</accession>
<organism evidence="4 5">
    <name type="scientific">Allorhodopirellula heiligendammensis</name>
    <dbReference type="NCBI Taxonomy" id="2714739"/>
    <lineage>
        <taxon>Bacteria</taxon>
        <taxon>Pseudomonadati</taxon>
        <taxon>Planctomycetota</taxon>
        <taxon>Planctomycetia</taxon>
        <taxon>Pirellulales</taxon>
        <taxon>Pirellulaceae</taxon>
        <taxon>Allorhodopirellula</taxon>
    </lineage>
</organism>
<dbReference type="Proteomes" id="UP000319908">
    <property type="component" value="Unassembled WGS sequence"/>
</dbReference>
<evidence type="ECO:0000256" key="2">
    <source>
        <dbReference type="SAM" id="MobiDB-lite"/>
    </source>
</evidence>
<evidence type="ECO:0000313" key="4">
    <source>
        <dbReference type="EMBL" id="TWU16277.1"/>
    </source>
</evidence>
<dbReference type="SUPFAM" id="SSF55486">
    <property type="entry name" value="Metalloproteases ('zincins'), catalytic domain"/>
    <property type="match status" value="1"/>
</dbReference>
<dbReference type="PANTHER" id="PTHR15462:SF8">
    <property type="entry name" value="SERINE PROTEASE"/>
    <property type="match status" value="1"/>
</dbReference>
<dbReference type="Gene3D" id="2.40.10.10">
    <property type="entry name" value="Trypsin-like serine proteases"/>
    <property type="match status" value="2"/>
</dbReference>
<feature type="region of interest" description="Disordered" evidence="2">
    <location>
        <begin position="350"/>
        <end position="384"/>
    </location>
</feature>
<protein>
    <submittedName>
        <fullName evidence="4">Trypsin</fullName>
    </submittedName>
</protein>
<sequence>MRFLFWCSLALLLSAKQAGGQDAIMLDNLPTDVLATMESRDKFFASGAVGGFGDQFFVSDLQKWDQNAIVTVAFLGGTADLHADIAAATKQISDNCNLTFDFGLDSSSGEFRKWDPSDIEYTADIRVSFDQQGYFSLIGRDSITPFIGRPNGLVGGRANQRSLNLGGFHIQRPTNWRRTVRHEFLHAIAFKHEHQSPVGGCDSQFRWDDDPGYVNTEDPRGQFVRDNQGKRPGIYTYLSGWPNYWNREMVDHNLRQLPASAGTVGNFDRESIMLYRFEDLFYVSTASPCTPIGSGENLSTGDIEGLRHLYPIATPTPAVASTAQGAESLTVKSTAPHLTQQLKNWEAEYPRNSNRRYFPSPRRSDAVAPAEANPRSGLPETPTKADLINDQLRGYRAKLFYEEGSLVDKTSGPKIVYGPDDRIDILRLDTQSIERRLAASTCLLTSRTRIMEDGEEQHLFLQDYQYSDLPPCGNERFSEQKLGGWCSGFLVGPDVICTAGHCCQPTDDEAQQIAFVFGFYATDSGTISQGDPVTTPSKLHANQVYFGKRVVSHRLDSGGDYAIIQLDRPVTFPGAAPLTISELEPQEGQNIGMIGHPSGLPSKAAFGATTKVVGIDPVWLKTNLDAYGGNSGSVVVDTTGKVVGILVRGSQDFRIHENRCFFTNMVADSQAGEMVTRASVFRDKIIVPVPDPNTDQSE</sequence>
<dbReference type="InterPro" id="IPR024079">
    <property type="entry name" value="MetalloPept_cat_dom_sf"/>
</dbReference>
<dbReference type="OrthoDB" id="3669864at2"/>
<evidence type="ECO:0000256" key="1">
    <source>
        <dbReference type="ARBA" id="ARBA00022729"/>
    </source>
</evidence>
<keyword evidence="5" id="KW-1185">Reference proteome</keyword>
<evidence type="ECO:0000256" key="3">
    <source>
        <dbReference type="SAM" id="SignalP"/>
    </source>
</evidence>